<evidence type="ECO:0000313" key="6">
    <source>
        <dbReference type="EMBL" id="ALO41338.1"/>
    </source>
</evidence>
<organism evidence="6 7">
    <name type="scientific">Pseudoalteromonas phenolica</name>
    <dbReference type="NCBI Taxonomy" id="161398"/>
    <lineage>
        <taxon>Bacteria</taxon>
        <taxon>Pseudomonadati</taxon>
        <taxon>Pseudomonadota</taxon>
        <taxon>Gammaproteobacteria</taxon>
        <taxon>Alteromonadales</taxon>
        <taxon>Pseudoalteromonadaceae</taxon>
        <taxon>Pseudoalteromonas</taxon>
    </lineage>
</organism>
<dbReference type="Pfam" id="PF00126">
    <property type="entry name" value="HTH_1"/>
    <property type="match status" value="1"/>
</dbReference>
<dbReference type="PANTHER" id="PTHR30537:SF3">
    <property type="entry name" value="TRANSCRIPTIONAL REGULATORY PROTEIN"/>
    <property type="match status" value="1"/>
</dbReference>
<dbReference type="GO" id="GO:0006351">
    <property type="term" value="P:DNA-templated transcription"/>
    <property type="evidence" value="ECO:0007669"/>
    <property type="project" value="TreeGrafter"/>
</dbReference>
<keyword evidence="3" id="KW-0238">DNA-binding</keyword>
<dbReference type="OrthoDB" id="570111at2"/>
<sequence>MNLDDDYQYILALATHGSLSAAAKQLNVTHTTVARRIHAFEARFNVTLFERVPKGYQLTQIGRSVLPDIERLKSLQGHIERQLEGQDKSLKGEVNIALTPELAHDYVIPLLDEFYQCFPHIQLNLIMGTSQKDLNAREADIALRFTPEPTQPDLIGKKLFASNWGVYASDSYIKKPKQIDNLLLWQLEFHKDWYQGHFNKTQIIARFDNLAALISATDQGLGIAKLPCGLADQAKYENLRRLDLTTSPSNWSLWLLYHFDLKETAKIMAVKSFLIEHFSKFESRFLGETSRYL</sequence>
<dbReference type="InterPro" id="IPR036388">
    <property type="entry name" value="WH-like_DNA-bd_sf"/>
</dbReference>
<feature type="domain" description="HTH lysR-type" evidence="5">
    <location>
        <begin position="1"/>
        <end position="59"/>
    </location>
</feature>
<evidence type="ECO:0000256" key="2">
    <source>
        <dbReference type="ARBA" id="ARBA00023015"/>
    </source>
</evidence>
<dbReference type="InterPro" id="IPR036390">
    <property type="entry name" value="WH_DNA-bd_sf"/>
</dbReference>
<dbReference type="PANTHER" id="PTHR30537">
    <property type="entry name" value="HTH-TYPE TRANSCRIPTIONAL REGULATOR"/>
    <property type="match status" value="1"/>
</dbReference>
<dbReference type="SUPFAM" id="SSF53850">
    <property type="entry name" value="Periplasmic binding protein-like II"/>
    <property type="match status" value="1"/>
</dbReference>
<dbReference type="InterPro" id="IPR005119">
    <property type="entry name" value="LysR_subst-bd"/>
</dbReference>
<proteinExistence type="inferred from homology"/>
<keyword evidence="7" id="KW-1185">Reference proteome</keyword>
<evidence type="ECO:0000259" key="5">
    <source>
        <dbReference type="PROSITE" id="PS50931"/>
    </source>
</evidence>
<dbReference type="Proteomes" id="UP000061457">
    <property type="component" value="Chromosome I"/>
</dbReference>
<gene>
    <name evidence="6" type="ORF">PP2015_819</name>
</gene>
<evidence type="ECO:0000313" key="7">
    <source>
        <dbReference type="Proteomes" id="UP000061457"/>
    </source>
</evidence>
<dbReference type="AlphaFoldDB" id="A0A0S2JYT9"/>
<comment type="similarity">
    <text evidence="1">Belongs to the LysR transcriptional regulatory family.</text>
</comment>
<dbReference type="KEGG" id="pphe:PP2015_819"/>
<name>A0A0S2JYT9_9GAMM</name>
<keyword evidence="4" id="KW-0804">Transcription</keyword>
<dbReference type="RefSeq" id="WP_058029086.1">
    <property type="nucleotide sequence ID" value="NZ_CP013187.1"/>
</dbReference>
<dbReference type="GO" id="GO:0043565">
    <property type="term" value="F:sequence-specific DNA binding"/>
    <property type="evidence" value="ECO:0007669"/>
    <property type="project" value="TreeGrafter"/>
</dbReference>
<keyword evidence="2" id="KW-0805">Transcription regulation</keyword>
<accession>A0A0S2JYT9</accession>
<evidence type="ECO:0000256" key="1">
    <source>
        <dbReference type="ARBA" id="ARBA00009437"/>
    </source>
</evidence>
<dbReference type="GO" id="GO:0003700">
    <property type="term" value="F:DNA-binding transcription factor activity"/>
    <property type="evidence" value="ECO:0007669"/>
    <property type="project" value="InterPro"/>
</dbReference>
<dbReference type="SUPFAM" id="SSF46785">
    <property type="entry name" value="Winged helix' DNA-binding domain"/>
    <property type="match status" value="1"/>
</dbReference>
<dbReference type="Pfam" id="PF03466">
    <property type="entry name" value="LysR_substrate"/>
    <property type="match status" value="1"/>
</dbReference>
<dbReference type="EMBL" id="CP013187">
    <property type="protein sequence ID" value="ALO41338.1"/>
    <property type="molecule type" value="Genomic_DNA"/>
</dbReference>
<dbReference type="InterPro" id="IPR058163">
    <property type="entry name" value="LysR-type_TF_proteobact-type"/>
</dbReference>
<dbReference type="PATRIC" id="fig|161398.10.peg.832"/>
<evidence type="ECO:0000256" key="3">
    <source>
        <dbReference type="ARBA" id="ARBA00023125"/>
    </source>
</evidence>
<dbReference type="Gene3D" id="1.10.10.10">
    <property type="entry name" value="Winged helix-like DNA-binding domain superfamily/Winged helix DNA-binding domain"/>
    <property type="match status" value="1"/>
</dbReference>
<dbReference type="PROSITE" id="PS50931">
    <property type="entry name" value="HTH_LYSR"/>
    <property type="match status" value="1"/>
</dbReference>
<dbReference type="InterPro" id="IPR000847">
    <property type="entry name" value="LysR_HTH_N"/>
</dbReference>
<protein>
    <submittedName>
        <fullName evidence="6">Transcriptional regulatory protein</fullName>
    </submittedName>
</protein>
<dbReference type="Gene3D" id="3.40.190.290">
    <property type="match status" value="1"/>
</dbReference>
<reference evidence="6 7" key="1">
    <citation type="submission" date="2015-11" db="EMBL/GenBank/DDBJ databases">
        <authorList>
            <person name="Zhang Y."/>
            <person name="Guo Z."/>
        </authorList>
    </citation>
    <scope>NUCLEOTIDE SEQUENCE [LARGE SCALE GENOMIC DNA]</scope>
    <source>
        <strain evidence="6 7">KCTC 12086</strain>
    </source>
</reference>
<evidence type="ECO:0000256" key="4">
    <source>
        <dbReference type="ARBA" id="ARBA00023163"/>
    </source>
</evidence>
<dbReference type="STRING" id="161398.PP2015_819"/>